<evidence type="ECO:0000313" key="2">
    <source>
        <dbReference type="EMBL" id="RYM35807.1"/>
    </source>
</evidence>
<accession>A0A4Q4KQX5</accession>
<dbReference type="OrthoDB" id="1467797at2"/>
<feature type="transmembrane region" description="Helical" evidence="1">
    <location>
        <begin position="68"/>
        <end position="86"/>
    </location>
</feature>
<feature type="transmembrane region" description="Helical" evidence="1">
    <location>
        <begin position="92"/>
        <end position="112"/>
    </location>
</feature>
<comment type="caution">
    <text evidence="2">The sequence shown here is derived from an EMBL/GenBank/DDBJ whole genome shotgun (WGS) entry which is preliminary data.</text>
</comment>
<keyword evidence="1" id="KW-1133">Transmembrane helix</keyword>
<reference evidence="2 3" key="1">
    <citation type="submission" date="2019-02" db="EMBL/GenBank/DDBJ databases">
        <title>Genome sequence of the sea-ice species Brumimicrobium glaciale.</title>
        <authorList>
            <person name="Bowman J.P."/>
        </authorList>
    </citation>
    <scope>NUCLEOTIDE SEQUENCE [LARGE SCALE GENOMIC DNA]</scope>
    <source>
        <strain evidence="2 3">IC156</strain>
    </source>
</reference>
<feature type="transmembrane region" description="Helical" evidence="1">
    <location>
        <begin position="34"/>
        <end position="56"/>
    </location>
</feature>
<keyword evidence="1" id="KW-0812">Transmembrane</keyword>
<dbReference type="Proteomes" id="UP000293952">
    <property type="component" value="Unassembled WGS sequence"/>
</dbReference>
<feature type="transmembrane region" description="Helical" evidence="1">
    <location>
        <begin position="119"/>
        <end position="142"/>
    </location>
</feature>
<name>A0A4Q4KQX5_9FLAO</name>
<evidence type="ECO:0000256" key="1">
    <source>
        <dbReference type="SAM" id="Phobius"/>
    </source>
</evidence>
<feature type="transmembrane region" description="Helical" evidence="1">
    <location>
        <begin position="7"/>
        <end position="28"/>
    </location>
</feature>
<evidence type="ECO:0000313" key="3">
    <source>
        <dbReference type="Proteomes" id="UP000293952"/>
    </source>
</evidence>
<organism evidence="2 3">
    <name type="scientific">Brumimicrobium glaciale</name>
    <dbReference type="NCBI Taxonomy" id="200475"/>
    <lineage>
        <taxon>Bacteria</taxon>
        <taxon>Pseudomonadati</taxon>
        <taxon>Bacteroidota</taxon>
        <taxon>Flavobacteriia</taxon>
        <taxon>Flavobacteriales</taxon>
        <taxon>Crocinitomicaceae</taxon>
        <taxon>Brumimicrobium</taxon>
    </lineage>
</organism>
<dbReference type="RefSeq" id="WP_130092173.1">
    <property type="nucleotide sequence ID" value="NZ_SETE01000001.1"/>
</dbReference>
<sequence length="144" mass="16139">MKQSLKYLSITNIIGFSIVSLALIIHYLVKPFVWGDWLIVINLLTSTPFIIAGVMTLKMIKNPNERHIQNMLVIVFLIIWLPSLGLPLAFEYGGLLICLSILLVGLLGLLKVKEPMNKLIFINLVSTLFLLLNTLIVVGVIIEK</sequence>
<dbReference type="AlphaFoldDB" id="A0A4Q4KQX5"/>
<gene>
    <name evidence="2" type="ORF">ERX46_02090</name>
</gene>
<proteinExistence type="predicted"/>
<protein>
    <submittedName>
        <fullName evidence="2">Uncharacterized protein</fullName>
    </submittedName>
</protein>
<keyword evidence="3" id="KW-1185">Reference proteome</keyword>
<dbReference type="EMBL" id="SETE01000001">
    <property type="protein sequence ID" value="RYM35807.1"/>
    <property type="molecule type" value="Genomic_DNA"/>
</dbReference>
<keyword evidence="1" id="KW-0472">Membrane</keyword>